<reference evidence="1" key="1">
    <citation type="journal article" date="2014" name="Front. Microbiol.">
        <title>High frequency of phylogenetically diverse reductive dehalogenase-homologous genes in deep subseafloor sedimentary metagenomes.</title>
        <authorList>
            <person name="Kawai M."/>
            <person name="Futagami T."/>
            <person name="Toyoda A."/>
            <person name="Takaki Y."/>
            <person name="Nishi S."/>
            <person name="Hori S."/>
            <person name="Arai W."/>
            <person name="Tsubouchi T."/>
            <person name="Morono Y."/>
            <person name="Uchiyama I."/>
            <person name="Ito T."/>
            <person name="Fujiyama A."/>
            <person name="Inagaki F."/>
            <person name="Takami H."/>
        </authorList>
    </citation>
    <scope>NUCLEOTIDE SEQUENCE</scope>
    <source>
        <strain evidence="1">Expedition CK06-06</strain>
    </source>
</reference>
<gene>
    <name evidence="1" type="ORF">S12H4_11284</name>
</gene>
<accession>X1QL79</accession>
<dbReference type="Gene3D" id="3.40.50.2000">
    <property type="entry name" value="Glycogen Phosphorylase B"/>
    <property type="match status" value="1"/>
</dbReference>
<dbReference type="AlphaFoldDB" id="X1QL79"/>
<name>X1QL79_9ZZZZ</name>
<comment type="caution">
    <text evidence="1">The sequence shown here is derived from an EMBL/GenBank/DDBJ whole genome shotgun (WGS) entry which is preliminary data.</text>
</comment>
<sequence length="42" mass="4953">NVRTDDLRRRVGENGRCLVEKKFSWQKGVEILEEVLKEVILP</sequence>
<dbReference type="SUPFAM" id="SSF53756">
    <property type="entry name" value="UDP-Glycosyltransferase/glycogen phosphorylase"/>
    <property type="match status" value="1"/>
</dbReference>
<evidence type="ECO:0000313" key="1">
    <source>
        <dbReference type="EMBL" id="GAI69267.1"/>
    </source>
</evidence>
<feature type="non-terminal residue" evidence="1">
    <location>
        <position position="1"/>
    </location>
</feature>
<dbReference type="EMBL" id="BARW01005026">
    <property type="protein sequence ID" value="GAI69267.1"/>
    <property type="molecule type" value="Genomic_DNA"/>
</dbReference>
<protein>
    <submittedName>
        <fullName evidence="1">Uncharacterized protein</fullName>
    </submittedName>
</protein>
<proteinExistence type="predicted"/>
<organism evidence="1">
    <name type="scientific">marine sediment metagenome</name>
    <dbReference type="NCBI Taxonomy" id="412755"/>
    <lineage>
        <taxon>unclassified sequences</taxon>
        <taxon>metagenomes</taxon>
        <taxon>ecological metagenomes</taxon>
    </lineage>
</organism>